<dbReference type="GO" id="GO:0016491">
    <property type="term" value="F:oxidoreductase activity"/>
    <property type="evidence" value="ECO:0007669"/>
    <property type="project" value="InterPro"/>
</dbReference>
<dbReference type="Pfam" id="PF00248">
    <property type="entry name" value="Aldo_ket_red"/>
    <property type="match status" value="1"/>
</dbReference>
<feature type="domain" description="NADP-dependent oxidoreductase" evidence="1">
    <location>
        <begin position="13"/>
        <end position="319"/>
    </location>
</feature>
<gene>
    <name evidence="2" type="ORF">H7K45_23430</name>
</gene>
<dbReference type="PANTHER" id="PTHR42686:SF1">
    <property type="entry name" value="GH17980P-RELATED"/>
    <property type="match status" value="1"/>
</dbReference>
<name>A0A9X2Z8N6_9MYCO</name>
<reference evidence="2" key="2">
    <citation type="journal article" date="2022" name="BMC Genomics">
        <title>Comparative genome analysis of mycobacteria focusing on tRNA and non-coding RNA.</title>
        <authorList>
            <person name="Behra P.R.K."/>
            <person name="Pettersson B.M.F."/>
            <person name="Ramesh M."/>
            <person name="Das S."/>
            <person name="Dasgupta S."/>
            <person name="Kirsebom L.A."/>
        </authorList>
    </citation>
    <scope>NUCLEOTIDE SEQUENCE</scope>
    <source>
        <strain evidence="2">DSM 44838</strain>
    </source>
</reference>
<dbReference type="GO" id="GO:0005829">
    <property type="term" value="C:cytosol"/>
    <property type="evidence" value="ECO:0007669"/>
    <property type="project" value="TreeGrafter"/>
</dbReference>
<protein>
    <submittedName>
        <fullName evidence="2">Aldo/keto reductase</fullName>
    </submittedName>
</protein>
<dbReference type="InterPro" id="IPR036812">
    <property type="entry name" value="NAD(P)_OxRdtase_dom_sf"/>
</dbReference>
<dbReference type="PANTHER" id="PTHR42686">
    <property type="entry name" value="GH17980P-RELATED"/>
    <property type="match status" value="1"/>
</dbReference>
<evidence type="ECO:0000259" key="1">
    <source>
        <dbReference type="Pfam" id="PF00248"/>
    </source>
</evidence>
<comment type="caution">
    <text evidence="2">The sequence shown here is derived from an EMBL/GenBank/DDBJ whole genome shotgun (WGS) entry which is preliminary data.</text>
</comment>
<dbReference type="SUPFAM" id="SSF51430">
    <property type="entry name" value="NAD(P)-linked oxidoreductase"/>
    <property type="match status" value="1"/>
</dbReference>
<reference evidence="2" key="1">
    <citation type="submission" date="2020-07" db="EMBL/GenBank/DDBJ databases">
        <authorList>
            <person name="Pettersson B.M.F."/>
            <person name="Behra P.R.K."/>
            <person name="Ramesh M."/>
            <person name="Das S."/>
            <person name="Dasgupta S."/>
            <person name="Kirsebom L.A."/>
        </authorList>
    </citation>
    <scope>NUCLEOTIDE SEQUENCE</scope>
    <source>
        <strain evidence="2">DSM 44838</strain>
    </source>
</reference>
<dbReference type="InterPro" id="IPR020471">
    <property type="entry name" value="AKR"/>
</dbReference>
<dbReference type="Proteomes" id="UP001141629">
    <property type="component" value="Unassembled WGS sequence"/>
</dbReference>
<dbReference type="AlphaFoldDB" id="A0A9X2Z8N6"/>
<evidence type="ECO:0000313" key="3">
    <source>
        <dbReference type="Proteomes" id="UP001141629"/>
    </source>
</evidence>
<proteinExistence type="predicted"/>
<accession>A0A9X2Z8N6</accession>
<dbReference type="EMBL" id="JACKVK010000012">
    <property type="protein sequence ID" value="MCV7423512.1"/>
    <property type="molecule type" value="Genomic_DNA"/>
</dbReference>
<organism evidence="2 3">
    <name type="scientific">Mycobacterium yunnanensis</name>
    <dbReference type="NCBI Taxonomy" id="368477"/>
    <lineage>
        <taxon>Bacteria</taxon>
        <taxon>Bacillati</taxon>
        <taxon>Actinomycetota</taxon>
        <taxon>Actinomycetes</taxon>
        <taxon>Mycobacteriales</taxon>
        <taxon>Mycobacteriaceae</taxon>
        <taxon>Mycobacterium</taxon>
    </lineage>
</organism>
<evidence type="ECO:0000313" key="2">
    <source>
        <dbReference type="EMBL" id="MCV7423512.1"/>
    </source>
</evidence>
<dbReference type="InterPro" id="IPR023210">
    <property type="entry name" value="NADP_OxRdtase_dom"/>
</dbReference>
<dbReference type="Gene3D" id="3.20.20.100">
    <property type="entry name" value="NADP-dependent oxidoreductase domain"/>
    <property type="match status" value="1"/>
</dbReference>
<sequence length="330" mass="34992">MDRTTIRGVEVTPLGLGTAPLGGLFTPVTEEDATATVDAAWDHGVRFFDTAPLYGYGNAERRLGRALARRPRAEFTVATKVGRLLRDPAVIGSAELDTTQEFDGQPFYRGTGREVPVFDFSYDGALRALEESLTRLGLDRVDVVHVHDADDHVQPAIDGAYRALNRLRDEGVVGAIGLGIDHCEPAVDILRAVDLDCVLIAGRWTLLDQSAAVELLPLAEDRGVAIVAAGVFNSGVLADPGAPGATFDYVPSDPLITARAAAMAAVCARHGVPLKAAALQFPHRHPAVRVVLTGARTPAELCENTALANLAIPEELWADLALECGVPSPA</sequence>
<keyword evidence="3" id="KW-1185">Reference proteome</keyword>